<dbReference type="GO" id="GO:0015074">
    <property type="term" value="P:DNA integration"/>
    <property type="evidence" value="ECO:0007669"/>
    <property type="project" value="InterPro"/>
</dbReference>
<evidence type="ECO:0000256" key="3">
    <source>
        <dbReference type="ARBA" id="ARBA00023172"/>
    </source>
</evidence>
<dbReference type="InterPro" id="IPR011010">
    <property type="entry name" value="DNA_brk_join_enz"/>
</dbReference>
<evidence type="ECO:0000313" key="6">
    <source>
        <dbReference type="EMBL" id="BCJ30522.1"/>
    </source>
</evidence>
<feature type="compositionally biased region" description="Basic and acidic residues" evidence="4">
    <location>
        <begin position="38"/>
        <end position="49"/>
    </location>
</feature>
<dbReference type="AlphaFoldDB" id="A0A810L7B9"/>
<dbReference type="InterPro" id="IPR002104">
    <property type="entry name" value="Integrase_catalytic"/>
</dbReference>
<keyword evidence="7" id="KW-1185">Reference proteome</keyword>
<dbReference type="Proteomes" id="UP000680750">
    <property type="component" value="Chromosome"/>
</dbReference>
<dbReference type="Gene3D" id="1.10.443.10">
    <property type="entry name" value="Intergrase catalytic core"/>
    <property type="match status" value="1"/>
</dbReference>
<dbReference type="InterPro" id="IPR013762">
    <property type="entry name" value="Integrase-like_cat_sf"/>
</dbReference>
<name>A0A810L7B9_9ACTN</name>
<proteinExistence type="inferred from homology"/>
<evidence type="ECO:0000256" key="2">
    <source>
        <dbReference type="ARBA" id="ARBA00023125"/>
    </source>
</evidence>
<comment type="similarity">
    <text evidence="1">Belongs to the 'phage' integrase family.</text>
</comment>
<dbReference type="EMBL" id="AP023354">
    <property type="protein sequence ID" value="BCJ30522.1"/>
    <property type="molecule type" value="Genomic_DNA"/>
</dbReference>
<feature type="domain" description="Tyr recombinase" evidence="5">
    <location>
        <begin position="191"/>
        <end position="387"/>
    </location>
</feature>
<dbReference type="KEGG" id="aser:Asera_46300"/>
<dbReference type="SUPFAM" id="SSF56349">
    <property type="entry name" value="DNA breaking-rejoining enzymes"/>
    <property type="match status" value="1"/>
</dbReference>
<dbReference type="CDD" id="cd00397">
    <property type="entry name" value="DNA_BRE_C"/>
    <property type="match status" value="1"/>
</dbReference>
<dbReference type="PANTHER" id="PTHR30349">
    <property type="entry name" value="PHAGE INTEGRASE-RELATED"/>
    <property type="match status" value="1"/>
</dbReference>
<dbReference type="GO" id="GO:0003677">
    <property type="term" value="F:DNA binding"/>
    <property type="evidence" value="ECO:0007669"/>
    <property type="project" value="UniProtKB-KW"/>
</dbReference>
<protein>
    <submittedName>
        <fullName evidence="6">Integrase</fullName>
    </submittedName>
</protein>
<reference evidence="6" key="1">
    <citation type="submission" date="2020-08" db="EMBL/GenBank/DDBJ databases">
        <title>Whole genome shotgun sequence of Actinocatenispora sera NBRC 101916.</title>
        <authorList>
            <person name="Komaki H."/>
            <person name="Tamura T."/>
        </authorList>
    </citation>
    <scope>NUCLEOTIDE SEQUENCE</scope>
    <source>
        <strain evidence="6">NBRC 101916</strain>
    </source>
</reference>
<dbReference type="PROSITE" id="PS51898">
    <property type="entry name" value="TYR_RECOMBINASE"/>
    <property type="match status" value="1"/>
</dbReference>
<evidence type="ECO:0000313" key="7">
    <source>
        <dbReference type="Proteomes" id="UP000680750"/>
    </source>
</evidence>
<dbReference type="PANTHER" id="PTHR30349:SF64">
    <property type="entry name" value="PROPHAGE INTEGRASE INTD-RELATED"/>
    <property type="match status" value="1"/>
</dbReference>
<sequence>MAKKITPPIGVELSTDIEHRPDRRSPFRARVRWTDPTTGERRSRSESKADIDQADAWIADMEKAARGGVDPGAATMPLAEYGAAYLNLAMRGLEKKTLDPYLAGWRKRVVPTLGHISVRMVTNGAVDRAVHAWIADECSRSTVKNSIAVLVRVMEQAMRDGIIDRNPARVTGWQHEFARAEDELDDPRSLALPSWESLRELADALVARSSGQYRGWGDVVVFAACTAARIGEVSGVRAGDIDRVDWMWTVRRQTTPGPGGLIDKGTKGKRARTVPLIEEVRPMVSARMNAAVDENGEFDPDARLFAGPRGGRISTAVLRDATHWDEVVNALGHEHLRRHDLRHTGLTWLADAGVPVHVLRKIAGHGSLTTTQRYLHPDRQSIDDAGRALSAHLTAKRSPSGPHLRVV</sequence>
<dbReference type="OrthoDB" id="1822491at2"/>
<feature type="region of interest" description="Disordered" evidence="4">
    <location>
        <begin position="1"/>
        <end position="49"/>
    </location>
</feature>
<evidence type="ECO:0000256" key="1">
    <source>
        <dbReference type="ARBA" id="ARBA00008857"/>
    </source>
</evidence>
<accession>A0A810L7B9</accession>
<evidence type="ECO:0000256" key="4">
    <source>
        <dbReference type="SAM" id="MobiDB-lite"/>
    </source>
</evidence>
<keyword evidence="2" id="KW-0238">DNA-binding</keyword>
<dbReference type="InterPro" id="IPR050090">
    <property type="entry name" value="Tyrosine_recombinase_XerCD"/>
</dbReference>
<dbReference type="RefSeq" id="WP_030446081.1">
    <property type="nucleotide sequence ID" value="NZ_AP023354.1"/>
</dbReference>
<dbReference type="Pfam" id="PF00589">
    <property type="entry name" value="Phage_integrase"/>
    <property type="match status" value="1"/>
</dbReference>
<keyword evidence="3" id="KW-0233">DNA recombination</keyword>
<dbReference type="InterPro" id="IPR010998">
    <property type="entry name" value="Integrase_recombinase_N"/>
</dbReference>
<gene>
    <name evidence="6" type="ORF">Asera_46300</name>
</gene>
<organism evidence="6 7">
    <name type="scientific">Actinocatenispora sera</name>
    <dbReference type="NCBI Taxonomy" id="390989"/>
    <lineage>
        <taxon>Bacteria</taxon>
        <taxon>Bacillati</taxon>
        <taxon>Actinomycetota</taxon>
        <taxon>Actinomycetes</taxon>
        <taxon>Micromonosporales</taxon>
        <taxon>Micromonosporaceae</taxon>
        <taxon>Actinocatenispora</taxon>
    </lineage>
</organism>
<feature type="compositionally biased region" description="Basic and acidic residues" evidence="4">
    <location>
        <begin position="16"/>
        <end position="25"/>
    </location>
</feature>
<dbReference type="GO" id="GO:0006310">
    <property type="term" value="P:DNA recombination"/>
    <property type="evidence" value="ECO:0007669"/>
    <property type="project" value="UniProtKB-KW"/>
</dbReference>
<evidence type="ECO:0000259" key="5">
    <source>
        <dbReference type="PROSITE" id="PS51898"/>
    </source>
</evidence>
<dbReference type="Gene3D" id="1.10.150.130">
    <property type="match status" value="1"/>
</dbReference>